<organism evidence="3 4">
    <name type="scientific">Apiotrichum porosum</name>
    <dbReference type="NCBI Taxonomy" id="105984"/>
    <lineage>
        <taxon>Eukaryota</taxon>
        <taxon>Fungi</taxon>
        <taxon>Dikarya</taxon>
        <taxon>Basidiomycota</taxon>
        <taxon>Agaricomycotina</taxon>
        <taxon>Tremellomycetes</taxon>
        <taxon>Trichosporonales</taxon>
        <taxon>Trichosporonaceae</taxon>
        <taxon>Apiotrichum</taxon>
    </lineage>
</organism>
<name>A0A427XN39_9TREE</name>
<dbReference type="RefSeq" id="XP_028475262.1">
    <property type="nucleotide sequence ID" value="XM_028624190.1"/>
</dbReference>
<feature type="chain" id="PRO_5018992116" description="Neutral/alkaline non-lysosomal ceramidase N-terminal domain-containing protein" evidence="1">
    <location>
        <begin position="19"/>
        <end position="475"/>
    </location>
</feature>
<keyword evidence="4" id="KW-1185">Reference proteome</keyword>
<dbReference type="GeneID" id="39593434"/>
<accession>A0A427XN39</accession>
<gene>
    <name evidence="3" type="ORF">EHS24_008891</name>
</gene>
<proteinExistence type="predicted"/>
<dbReference type="STRING" id="105984.A0A427XN39"/>
<protein>
    <recommendedName>
        <fullName evidence="2">Neutral/alkaline non-lysosomal ceramidase N-terminal domain-containing protein</fullName>
    </recommendedName>
</protein>
<dbReference type="EMBL" id="RSCE01000008">
    <property type="protein sequence ID" value="RSH80315.1"/>
    <property type="molecule type" value="Genomic_DNA"/>
</dbReference>
<dbReference type="OrthoDB" id="4658021at2759"/>
<dbReference type="AlphaFoldDB" id="A0A427XN39"/>
<evidence type="ECO:0000313" key="4">
    <source>
        <dbReference type="Proteomes" id="UP000279236"/>
    </source>
</evidence>
<feature type="signal peptide" evidence="1">
    <location>
        <begin position="1"/>
        <end position="18"/>
    </location>
</feature>
<evidence type="ECO:0000256" key="1">
    <source>
        <dbReference type="SAM" id="SignalP"/>
    </source>
</evidence>
<dbReference type="Pfam" id="PF04734">
    <property type="entry name" value="Ceramidase_alk"/>
    <property type="match status" value="1"/>
</dbReference>
<sequence length="475" mass="51607">MVFFKTLVVSALLTVARAALDISNPAGLMVGVARVDITPPVNPGWLPLDEYDHEKLYVRAIVFSNNNETAAIIGCDLSNIEELVYQDAAAQVAELLDIPVSNIILSSTHTHGASPAGIGLFFTSENYGYYEVPGAAVEAVKIAMSKMEPAMVGYNTGSAHPNANRDAISPVTGLWTEAVNLTAPADREVEVLTFVRPNGSAIASYTSYAMHPVASYLTGYTSADWPGAMMRWIEKAFPGDVVAIYSQQASGDVNPRWLRTTTNDLLSMRLANITGYDVDHETIEVAVRNRSLPIARADPVYIRQVFTQIEALGIIVAEEVIRVMGETNDWDSNPTIWSKQQNVSCPGRKRLDNSTYNRAGHPGVYNTTNVAPIQIRTGVLGIGDKILVTVGAEIYTRIGWRIKAMAPMLKTMLVTMSNGKAPSGYIPDTESWSHLTFEVLGSNLLPGSCAEDSISQSLTDLASEYKQRISNNTSQ</sequence>
<reference evidence="3 4" key="1">
    <citation type="submission" date="2018-11" db="EMBL/GenBank/DDBJ databases">
        <title>Genome sequence of Apiotrichum porosum DSM 27194.</title>
        <authorList>
            <person name="Aliyu H."/>
            <person name="Gorte O."/>
            <person name="Ochsenreither K."/>
        </authorList>
    </citation>
    <scope>NUCLEOTIDE SEQUENCE [LARGE SCALE GENOMIC DNA]</scope>
    <source>
        <strain evidence="3 4">DSM 27194</strain>
    </source>
</reference>
<evidence type="ECO:0000313" key="3">
    <source>
        <dbReference type="EMBL" id="RSH80315.1"/>
    </source>
</evidence>
<evidence type="ECO:0000259" key="2">
    <source>
        <dbReference type="Pfam" id="PF04734"/>
    </source>
</evidence>
<feature type="domain" description="Neutral/alkaline non-lysosomal ceramidase N-terminal" evidence="2">
    <location>
        <begin position="53"/>
        <end position="258"/>
    </location>
</feature>
<keyword evidence="1" id="KW-0732">Signal</keyword>
<dbReference type="InterPro" id="IPR031329">
    <property type="entry name" value="NEUT/ALK_ceramidase_N"/>
</dbReference>
<dbReference type="Proteomes" id="UP000279236">
    <property type="component" value="Unassembled WGS sequence"/>
</dbReference>
<comment type="caution">
    <text evidence="3">The sequence shown here is derived from an EMBL/GenBank/DDBJ whole genome shotgun (WGS) entry which is preliminary data.</text>
</comment>